<evidence type="ECO:0000313" key="2">
    <source>
        <dbReference type="Proteomes" id="UP001186974"/>
    </source>
</evidence>
<dbReference type="Proteomes" id="UP001186974">
    <property type="component" value="Unassembled WGS sequence"/>
</dbReference>
<dbReference type="EMBL" id="JAWDJW010007007">
    <property type="protein sequence ID" value="KAK3063070.1"/>
    <property type="molecule type" value="Genomic_DNA"/>
</dbReference>
<evidence type="ECO:0000313" key="1">
    <source>
        <dbReference type="EMBL" id="KAK3063070.1"/>
    </source>
</evidence>
<comment type="caution">
    <text evidence="1">The sequence shown here is derived from an EMBL/GenBank/DDBJ whole genome shotgun (WGS) entry which is preliminary data.</text>
</comment>
<proteinExistence type="predicted"/>
<protein>
    <submittedName>
        <fullName evidence="1">Uncharacterized protein</fullName>
    </submittedName>
</protein>
<organism evidence="1 2">
    <name type="scientific">Coniosporium uncinatum</name>
    <dbReference type="NCBI Taxonomy" id="93489"/>
    <lineage>
        <taxon>Eukaryota</taxon>
        <taxon>Fungi</taxon>
        <taxon>Dikarya</taxon>
        <taxon>Ascomycota</taxon>
        <taxon>Pezizomycotina</taxon>
        <taxon>Dothideomycetes</taxon>
        <taxon>Dothideomycetes incertae sedis</taxon>
        <taxon>Coniosporium</taxon>
    </lineage>
</organism>
<reference evidence="1" key="1">
    <citation type="submission" date="2024-09" db="EMBL/GenBank/DDBJ databases">
        <title>Black Yeasts Isolated from many extreme environments.</title>
        <authorList>
            <person name="Coleine C."/>
            <person name="Stajich J.E."/>
            <person name="Selbmann L."/>
        </authorList>
    </citation>
    <scope>NUCLEOTIDE SEQUENCE</scope>
    <source>
        <strain evidence="1">CCFEE 5737</strain>
    </source>
</reference>
<accession>A0ACC3D7T2</accession>
<keyword evidence="2" id="KW-1185">Reference proteome</keyword>
<name>A0ACC3D7T2_9PEZI</name>
<sequence length="243" mass="26573">MAAPGQRRNSGANDTAQAANKPKRVRTGCLTCRERHLKCDEGLPNCQNCRKSSRVCKRGIKLNFIDTTVKAPPVVPPTNEWTINFLDESREIASEYKGGLARYGGQEDPTAHLSHSSSAYAFSANPPPAPITAHQPLPSHESAVLTEYVEDVSGPAQVYAQQYQPHHQHALSSSDSAYSGSNLPPASSSYGLTNAIAYQQPQLRDALTDRNDVLYMQVFVEEVGAWMDSMDPLKHVSRLPGLK</sequence>
<gene>
    <name evidence="1" type="ORF">LTS18_002805</name>
</gene>